<feature type="domain" description="Phage shock protein PspC N-terminal" evidence="2">
    <location>
        <begin position="2"/>
        <end position="52"/>
    </location>
</feature>
<dbReference type="OrthoDB" id="1467891at2"/>
<dbReference type="AlphaFoldDB" id="G8R841"/>
<protein>
    <submittedName>
        <fullName evidence="3">Putative stress-responsive transcriptional regulator</fullName>
    </submittedName>
</protein>
<dbReference type="InterPro" id="IPR007168">
    <property type="entry name" value="Phageshock_PspC_N"/>
</dbReference>
<dbReference type="STRING" id="926562.Oweho_1412"/>
<organism evidence="3 4">
    <name type="scientific">Owenweeksia hongkongensis (strain DSM 17368 / CIP 108786 / JCM 12287 / NRRL B-23963 / UST20020801)</name>
    <dbReference type="NCBI Taxonomy" id="926562"/>
    <lineage>
        <taxon>Bacteria</taxon>
        <taxon>Pseudomonadati</taxon>
        <taxon>Bacteroidota</taxon>
        <taxon>Flavobacteriia</taxon>
        <taxon>Flavobacteriales</taxon>
        <taxon>Owenweeksiaceae</taxon>
        <taxon>Owenweeksia</taxon>
    </lineage>
</organism>
<accession>G8R841</accession>
<dbReference type="RefSeq" id="WP_014201765.1">
    <property type="nucleotide sequence ID" value="NC_016599.1"/>
</dbReference>
<evidence type="ECO:0000313" key="3">
    <source>
        <dbReference type="EMBL" id="AEV32409.1"/>
    </source>
</evidence>
<dbReference type="EMBL" id="CP003156">
    <property type="protein sequence ID" value="AEV32409.1"/>
    <property type="molecule type" value="Genomic_DNA"/>
</dbReference>
<reference evidence="3 4" key="1">
    <citation type="journal article" date="2012" name="Stand. Genomic Sci.">
        <title>Genome sequence of the orange-pigmented seawater bacterium Owenweeksia hongkongensis type strain (UST20020801(T)).</title>
        <authorList>
            <person name="Riedel T."/>
            <person name="Held B."/>
            <person name="Nolan M."/>
            <person name="Lucas S."/>
            <person name="Lapidus A."/>
            <person name="Tice H."/>
            <person name="Del Rio T.G."/>
            <person name="Cheng J.F."/>
            <person name="Han C."/>
            <person name="Tapia R."/>
            <person name="Goodwin L.A."/>
            <person name="Pitluck S."/>
            <person name="Liolios K."/>
            <person name="Mavromatis K."/>
            <person name="Pagani I."/>
            <person name="Ivanova N."/>
            <person name="Mikhailova N."/>
            <person name="Pati A."/>
            <person name="Chen A."/>
            <person name="Palaniappan K."/>
            <person name="Rohde M."/>
            <person name="Tindall B.J."/>
            <person name="Detter J.C."/>
            <person name="Goker M."/>
            <person name="Woyke T."/>
            <person name="Bristow J."/>
            <person name="Eisen J.A."/>
            <person name="Markowitz V."/>
            <person name="Hugenholtz P."/>
            <person name="Klenk H.P."/>
            <person name="Kyrpides N.C."/>
        </authorList>
    </citation>
    <scope>NUCLEOTIDE SEQUENCE</scope>
    <source>
        <strain evidence="4">DSM 17368 / JCM 12287 / NRRL B-23963</strain>
    </source>
</reference>
<dbReference type="Proteomes" id="UP000005631">
    <property type="component" value="Chromosome"/>
</dbReference>
<proteinExistence type="predicted"/>
<keyword evidence="1" id="KW-1133">Transmembrane helix</keyword>
<dbReference type="HOGENOM" id="CLU_143433_4_2_10"/>
<name>G8R841_OWEHD</name>
<feature type="transmembrane region" description="Helical" evidence="1">
    <location>
        <begin position="26"/>
        <end position="49"/>
    </location>
</feature>
<dbReference type="eggNOG" id="COG1983">
    <property type="taxonomic scope" value="Bacteria"/>
</dbReference>
<keyword evidence="1" id="KW-0812">Transmembrane</keyword>
<evidence type="ECO:0000256" key="1">
    <source>
        <dbReference type="SAM" id="Phobius"/>
    </source>
</evidence>
<keyword evidence="4" id="KW-1185">Reference proteome</keyword>
<evidence type="ECO:0000259" key="2">
    <source>
        <dbReference type="Pfam" id="PF04024"/>
    </source>
</evidence>
<evidence type="ECO:0000313" key="4">
    <source>
        <dbReference type="Proteomes" id="UP000005631"/>
    </source>
</evidence>
<dbReference type="Pfam" id="PF04024">
    <property type="entry name" value="PspC"/>
    <property type="match status" value="1"/>
</dbReference>
<sequence length="54" mass="6021">MNEKKILGVCAWLSDRFDIEVSMLRIIFVIATVVGIGSPILIYLILALVKPANY</sequence>
<gene>
    <name evidence="3" type="ordered locus">Oweho_1412</name>
</gene>
<keyword evidence="1" id="KW-0472">Membrane</keyword>
<dbReference type="KEGG" id="oho:Oweho_1412"/>